<dbReference type="PANTHER" id="PTHR24292:SF100">
    <property type="entry name" value="CYTOCHROME P450 6A16, ISOFORM B-RELATED"/>
    <property type="match status" value="1"/>
</dbReference>
<keyword evidence="9 14" id="KW-0560">Oxidoreductase</keyword>
<evidence type="ECO:0000256" key="6">
    <source>
        <dbReference type="ARBA" id="ARBA00022723"/>
    </source>
</evidence>
<dbReference type="Pfam" id="PF00067">
    <property type="entry name" value="p450"/>
    <property type="match status" value="1"/>
</dbReference>
<dbReference type="GO" id="GO:0005789">
    <property type="term" value="C:endoplasmic reticulum membrane"/>
    <property type="evidence" value="ECO:0007669"/>
    <property type="project" value="UniProtKB-SubCell"/>
</dbReference>
<dbReference type="PRINTS" id="PR00463">
    <property type="entry name" value="EP450I"/>
</dbReference>
<reference evidence="16 17" key="1">
    <citation type="journal article" date="2024" name="BMC Genomics">
        <title>De novo assembly and annotation of Popillia japonica's genome with initial clues to its potential as an invasive pest.</title>
        <authorList>
            <person name="Cucini C."/>
            <person name="Boschi S."/>
            <person name="Funari R."/>
            <person name="Cardaioli E."/>
            <person name="Iannotti N."/>
            <person name="Marturano G."/>
            <person name="Paoli F."/>
            <person name="Bruttini M."/>
            <person name="Carapelli A."/>
            <person name="Frati F."/>
            <person name="Nardi F."/>
        </authorList>
    </citation>
    <scope>NUCLEOTIDE SEQUENCE [LARGE SCALE GENOMIC DNA]</scope>
    <source>
        <strain evidence="16">DMR45628</strain>
    </source>
</reference>
<name>A0AAW1HU21_POPJA</name>
<evidence type="ECO:0000256" key="14">
    <source>
        <dbReference type="RuleBase" id="RU000461"/>
    </source>
</evidence>
<dbReference type="Gene3D" id="1.10.630.10">
    <property type="entry name" value="Cytochrome P450"/>
    <property type="match status" value="1"/>
</dbReference>
<dbReference type="GO" id="GO:0005506">
    <property type="term" value="F:iron ion binding"/>
    <property type="evidence" value="ECO:0007669"/>
    <property type="project" value="InterPro"/>
</dbReference>
<evidence type="ECO:0000256" key="10">
    <source>
        <dbReference type="ARBA" id="ARBA00023004"/>
    </source>
</evidence>
<dbReference type="AlphaFoldDB" id="A0AAW1HU21"/>
<evidence type="ECO:0000256" key="9">
    <source>
        <dbReference type="ARBA" id="ARBA00023002"/>
    </source>
</evidence>
<evidence type="ECO:0000256" key="15">
    <source>
        <dbReference type="SAM" id="Phobius"/>
    </source>
</evidence>
<feature type="transmembrane region" description="Helical" evidence="15">
    <location>
        <begin position="6"/>
        <end position="25"/>
    </location>
</feature>
<keyword evidence="7" id="KW-0256">Endoplasmic reticulum</keyword>
<accession>A0AAW1HU21</accession>
<gene>
    <name evidence="16" type="ORF">QE152_g39504</name>
</gene>
<evidence type="ECO:0000256" key="8">
    <source>
        <dbReference type="ARBA" id="ARBA00022848"/>
    </source>
</evidence>
<keyword evidence="8" id="KW-0492">Microsome</keyword>
<evidence type="ECO:0000256" key="12">
    <source>
        <dbReference type="ARBA" id="ARBA00023136"/>
    </source>
</evidence>
<evidence type="ECO:0000256" key="3">
    <source>
        <dbReference type="ARBA" id="ARBA00004406"/>
    </source>
</evidence>
<comment type="subcellular location">
    <subcellularLocation>
        <location evidence="3">Endoplasmic reticulum membrane</location>
        <topology evidence="3">Peripheral membrane protein</topology>
    </subcellularLocation>
    <subcellularLocation>
        <location evidence="2">Microsome membrane</location>
        <topology evidence="2">Peripheral membrane protein</topology>
    </subcellularLocation>
</comment>
<evidence type="ECO:0000256" key="13">
    <source>
        <dbReference type="PIRSR" id="PIRSR602401-1"/>
    </source>
</evidence>
<dbReference type="PROSITE" id="PS00086">
    <property type="entry name" value="CYTOCHROME_P450"/>
    <property type="match status" value="1"/>
</dbReference>
<keyword evidence="15" id="KW-1133">Transmembrane helix</keyword>
<sequence length="502" mass="57511">MLCWQHLLNIFSVIIATFILILLFYKRRFSYWKNRGIEYVEPSIIYGNTKENFTGGKSFGTALAETYHKMKAKNLMHAGYYLFHRPGYIPIDLNLIKHIMQVDFPHFTDHTGYINEKDDPLSAHLGALGGERWRSLRVKLTPTFTSGKLKLMFPTLIEVSNELIKVLEKECRNGPVEAKDISARYTTDVIGTCAFGLDCNSLKDPNTEFRTKGSRAFDLTRSEQLSSFIGFLFPDFARLCGIRQIPKEASDFFLDIIRRNVEFRENNDFRRNDAFQMLLDMKNGGDSNTRLTFNELAAQAFVFFGGGFETSSTTMSFVLLELALNEDVQIKLRDEINTVMSSYNNELVYESLGEMQYLDMVINESLRKYPPIPINSRECTKDYKVPNTDLILPKGLVVFISVQGVHYDPEYYPDPEKFDPTRFSPENMGKLPQFAFMPFGGGPRVCLGQRFALIQTKVGLIALVRNFKFRINPKTELPVKLDPLKFFTGTVGGLWLDVEKIN</sequence>
<keyword evidence="6 13" id="KW-0479">Metal-binding</keyword>
<dbReference type="InterPro" id="IPR036396">
    <property type="entry name" value="Cyt_P450_sf"/>
</dbReference>
<evidence type="ECO:0000256" key="5">
    <source>
        <dbReference type="ARBA" id="ARBA00022617"/>
    </source>
</evidence>
<dbReference type="CDD" id="cd11056">
    <property type="entry name" value="CYP6-like"/>
    <property type="match status" value="1"/>
</dbReference>
<dbReference type="Proteomes" id="UP001458880">
    <property type="component" value="Unassembled WGS sequence"/>
</dbReference>
<evidence type="ECO:0000256" key="7">
    <source>
        <dbReference type="ARBA" id="ARBA00022824"/>
    </source>
</evidence>
<dbReference type="InterPro" id="IPR001128">
    <property type="entry name" value="Cyt_P450"/>
</dbReference>
<dbReference type="InterPro" id="IPR050476">
    <property type="entry name" value="Insect_CytP450_Detox"/>
</dbReference>
<keyword evidence="17" id="KW-1185">Reference proteome</keyword>
<evidence type="ECO:0000256" key="11">
    <source>
        <dbReference type="ARBA" id="ARBA00023033"/>
    </source>
</evidence>
<dbReference type="GO" id="GO:0016705">
    <property type="term" value="F:oxidoreductase activity, acting on paired donors, with incorporation or reduction of molecular oxygen"/>
    <property type="evidence" value="ECO:0007669"/>
    <property type="project" value="InterPro"/>
</dbReference>
<dbReference type="GO" id="GO:0020037">
    <property type="term" value="F:heme binding"/>
    <property type="evidence" value="ECO:0007669"/>
    <property type="project" value="InterPro"/>
</dbReference>
<dbReference type="EMBL" id="JASPKY010000947">
    <property type="protein sequence ID" value="KAK9679999.1"/>
    <property type="molecule type" value="Genomic_DNA"/>
</dbReference>
<dbReference type="InterPro" id="IPR017972">
    <property type="entry name" value="Cyt_P450_CS"/>
</dbReference>
<dbReference type="InterPro" id="IPR002401">
    <property type="entry name" value="Cyt_P450_E_grp-I"/>
</dbReference>
<protein>
    <submittedName>
        <fullName evidence="16">Cytochrome P450</fullName>
    </submittedName>
</protein>
<comment type="caution">
    <text evidence="16">The sequence shown here is derived from an EMBL/GenBank/DDBJ whole genome shotgun (WGS) entry which is preliminary data.</text>
</comment>
<comment type="cofactor">
    <cofactor evidence="1 13">
        <name>heme</name>
        <dbReference type="ChEBI" id="CHEBI:30413"/>
    </cofactor>
</comment>
<proteinExistence type="inferred from homology"/>
<keyword evidence="15" id="KW-0812">Transmembrane</keyword>
<dbReference type="SUPFAM" id="SSF48264">
    <property type="entry name" value="Cytochrome P450"/>
    <property type="match status" value="1"/>
</dbReference>
<evidence type="ECO:0000313" key="17">
    <source>
        <dbReference type="Proteomes" id="UP001458880"/>
    </source>
</evidence>
<evidence type="ECO:0000256" key="2">
    <source>
        <dbReference type="ARBA" id="ARBA00004174"/>
    </source>
</evidence>
<organism evidence="16 17">
    <name type="scientific">Popillia japonica</name>
    <name type="common">Japanese beetle</name>
    <dbReference type="NCBI Taxonomy" id="7064"/>
    <lineage>
        <taxon>Eukaryota</taxon>
        <taxon>Metazoa</taxon>
        <taxon>Ecdysozoa</taxon>
        <taxon>Arthropoda</taxon>
        <taxon>Hexapoda</taxon>
        <taxon>Insecta</taxon>
        <taxon>Pterygota</taxon>
        <taxon>Neoptera</taxon>
        <taxon>Endopterygota</taxon>
        <taxon>Coleoptera</taxon>
        <taxon>Polyphaga</taxon>
        <taxon>Scarabaeiformia</taxon>
        <taxon>Scarabaeidae</taxon>
        <taxon>Rutelinae</taxon>
        <taxon>Popillia</taxon>
    </lineage>
</organism>
<keyword evidence="10 13" id="KW-0408">Iron</keyword>
<comment type="similarity">
    <text evidence="4 14">Belongs to the cytochrome P450 family.</text>
</comment>
<evidence type="ECO:0000256" key="1">
    <source>
        <dbReference type="ARBA" id="ARBA00001971"/>
    </source>
</evidence>
<keyword evidence="5 13" id="KW-0349">Heme</keyword>
<evidence type="ECO:0000313" key="16">
    <source>
        <dbReference type="EMBL" id="KAK9679999.1"/>
    </source>
</evidence>
<dbReference type="PANTHER" id="PTHR24292">
    <property type="entry name" value="CYTOCHROME P450"/>
    <property type="match status" value="1"/>
</dbReference>
<keyword evidence="12 15" id="KW-0472">Membrane</keyword>
<evidence type="ECO:0000256" key="4">
    <source>
        <dbReference type="ARBA" id="ARBA00010617"/>
    </source>
</evidence>
<dbReference type="FunFam" id="1.10.630.10:FF:000042">
    <property type="entry name" value="Cytochrome P450"/>
    <property type="match status" value="1"/>
</dbReference>
<dbReference type="PRINTS" id="PR00385">
    <property type="entry name" value="P450"/>
</dbReference>
<keyword evidence="11 14" id="KW-0503">Monooxygenase</keyword>
<feature type="binding site" description="axial binding residue" evidence="13">
    <location>
        <position position="446"/>
    </location>
    <ligand>
        <name>heme</name>
        <dbReference type="ChEBI" id="CHEBI:30413"/>
    </ligand>
    <ligandPart>
        <name>Fe</name>
        <dbReference type="ChEBI" id="CHEBI:18248"/>
    </ligandPart>
</feature>
<dbReference type="GO" id="GO:0004497">
    <property type="term" value="F:monooxygenase activity"/>
    <property type="evidence" value="ECO:0007669"/>
    <property type="project" value="UniProtKB-KW"/>
</dbReference>